<feature type="transmembrane region" description="Helical" evidence="7">
    <location>
        <begin position="81"/>
        <end position="101"/>
    </location>
</feature>
<keyword evidence="4 7" id="KW-0812">Transmembrane</keyword>
<dbReference type="AlphaFoldDB" id="A0A846WYE9"/>
<proteinExistence type="inferred from homology"/>
<dbReference type="PANTHER" id="PTHR23506:SF23">
    <property type="entry name" value="GH10249P"/>
    <property type="match status" value="1"/>
</dbReference>
<name>A0A846WYE9_9ACTN</name>
<dbReference type="CDD" id="cd17325">
    <property type="entry name" value="MFS_MdtG_SLC18_like"/>
    <property type="match status" value="1"/>
</dbReference>
<evidence type="ECO:0000256" key="1">
    <source>
        <dbReference type="ARBA" id="ARBA00004651"/>
    </source>
</evidence>
<dbReference type="RefSeq" id="WP_168544496.1">
    <property type="nucleotide sequence ID" value="NZ_BAAAKS010000002.1"/>
</dbReference>
<keyword evidence="5 7" id="KW-1133">Transmembrane helix</keyword>
<dbReference type="PRINTS" id="PR01035">
    <property type="entry name" value="TCRTETA"/>
</dbReference>
<dbReference type="Pfam" id="PF00083">
    <property type="entry name" value="Sugar_tr"/>
    <property type="match status" value="1"/>
</dbReference>
<dbReference type="SUPFAM" id="SSF103473">
    <property type="entry name" value="MFS general substrate transporter"/>
    <property type="match status" value="1"/>
</dbReference>
<feature type="transmembrane region" description="Helical" evidence="7">
    <location>
        <begin position="283"/>
        <end position="316"/>
    </location>
</feature>
<dbReference type="InterPro" id="IPR011701">
    <property type="entry name" value="MFS"/>
</dbReference>
<evidence type="ECO:0000313" key="10">
    <source>
        <dbReference type="Proteomes" id="UP000582646"/>
    </source>
</evidence>
<comment type="subcellular location">
    <subcellularLocation>
        <location evidence="1">Cell membrane</location>
        <topology evidence="1">Multi-pass membrane protein</topology>
    </subcellularLocation>
</comment>
<dbReference type="InterPro" id="IPR020846">
    <property type="entry name" value="MFS_dom"/>
</dbReference>
<evidence type="ECO:0000259" key="8">
    <source>
        <dbReference type="PROSITE" id="PS50850"/>
    </source>
</evidence>
<comment type="similarity">
    <text evidence="2">Belongs to the major facilitator superfamily. TCR/Tet family.</text>
</comment>
<feature type="transmembrane region" description="Helical" evidence="7">
    <location>
        <begin position="47"/>
        <end position="69"/>
    </location>
</feature>
<feature type="transmembrane region" description="Helical" evidence="7">
    <location>
        <begin position="171"/>
        <end position="189"/>
    </location>
</feature>
<dbReference type="PROSITE" id="PS50850">
    <property type="entry name" value="MFS"/>
    <property type="match status" value="1"/>
</dbReference>
<evidence type="ECO:0000256" key="5">
    <source>
        <dbReference type="ARBA" id="ARBA00022989"/>
    </source>
</evidence>
<protein>
    <submittedName>
        <fullName evidence="9">MFS transporter</fullName>
    </submittedName>
</protein>
<dbReference type="InterPro" id="IPR036259">
    <property type="entry name" value="MFS_trans_sf"/>
</dbReference>
<dbReference type="InterPro" id="IPR005829">
    <property type="entry name" value="Sugar_transporter_CS"/>
</dbReference>
<dbReference type="GO" id="GO:0022857">
    <property type="term" value="F:transmembrane transporter activity"/>
    <property type="evidence" value="ECO:0007669"/>
    <property type="project" value="InterPro"/>
</dbReference>
<evidence type="ECO:0000256" key="3">
    <source>
        <dbReference type="ARBA" id="ARBA00022448"/>
    </source>
</evidence>
<comment type="caution">
    <text evidence="9">The sequence shown here is derived from an EMBL/GenBank/DDBJ whole genome shotgun (WGS) entry which is preliminary data.</text>
</comment>
<evidence type="ECO:0000256" key="4">
    <source>
        <dbReference type="ARBA" id="ARBA00022692"/>
    </source>
</evidence>
<dbReference type="Proteomes" id="UP000582646">
    <property type="component" value="Unassembled WGS sequence"/>
</dbReference>
<dbReference type="PROSITE" id="PS00216">
    <property type="entry name" value="SUGAR_TRANSPORT_1"/>
    <property type="match status" value="1"/>
</dbReference>
<feature type="transmembrane region" description="Helical" evidence="7">
    <location>
        <begin position="143"/>
        <end position="165"/>
    </location>
</feature>
<feature type="transmembrane region" description="Helical" evidence="7">
    <location>
        <begin position="107"/>
        <end position="131"/>
    </location>
</feature>
<keyword evidence="6 7" id="KW-0472">Membrane</keyword>
<evidence type="ECO:0000256" key="7">
    <source>
        <dbReference type="SAM" id="Phobius"/>
    </source>
</evidence>
<keyword evidence="10" id="KW-1185">Reference proteome</keyword>
<feature type="transmembrane region" description="Helical" evidence="7">
    <location>
        <begin position="367"/>
        <end position="391"/>
    </location>
</feature>
<gene>
    <name evidence="9" type="ORF">HF999_03205</name>
</gene>
<dbReference type="EMBL" id="JAAXOQ010000003">
    <property type="protein sequence ID" value="NKY17386.1"/>
    <property type="molecule type" value="Genomic_DNA"/>
</dbReference>
<feature type="transmembrane region" description="Helical" evidence="7">
    <location>
        <begin position="252"/>
        <end position="271"/>
    </location>
</feature>
<dbReference type="GO" id="GO:0005886">
    <property type="term" value="C:plasma membrane"/>
    <property type="evidence" value="ECO:0007669"/>
    <property type="project" value="UniProtKB-SubCell"/>
</dbReference>
<sequence>MNSAASAPAPQRVPPEVWVLVAASFVIALGYGVVAPALPAFARTFDVGIGAASAVVSAFAIMRLAFAPATGPLVKAFGERWIYMAGLLIVAASTLAVAFAQSYWQLMLFRGLGGVGSVMFTVSAMGLMIRIAPAEIRGRVSGVYSSSFVLGGICGPLLGGALVGFGLRVPFVVYAIALVVATLVVGVALRGSTLAGPAEASSQPGTTVREALADSAYRAALFTSVVFGWVYSMRVSLLPLFFAAVLDQPAAIAGYALAAYAAGDVLAMFPAGRASDRYGRKPFIITGMLVIAAGTLALGFTDSVLVAFLVTVVAGIGTGLVAPTMQATVADVLQGKGRSGGALSAYQMAQDAGTISGPLLAGAIAQYLGFTWAFAITAALCVAAAGAWLLARETRTAVVS</sequence>
<evidence type="ECO:0000256" key="6">
    <source>
        <dbReference type="ARBA" id="ARBA00023136"/>
    </source>
</evidence>
<evidence type="ECO:0000313" key="9">
    <source>
        <dbReference type="EMBL" id="NKY17386.1"/>
    </source>
</evidence>
<reference evidence="9 10" key="1">
    <citation type="submission" date="2020-04" db="EMBL/GenBank/DDBJ databases">
        <title>MicrobeNet Type strains.</title>
        <authorList>
            <person name="Nicholson A.C."/>
        </authorList>
    </citation>
    <scope>NUCLEOTIDE SEQUENCE [LARGE SCALE GENOMIC DNA]</scope>
    <source>
        <strain evidence="9 10">DSM 44113</strain>
    </source>
</reference>
<dbReference type="InterPro" id="IPR050930">
    <property type="entry name" value="MFS_Vesicular_Transporter"/>
</dbReference>
<feature type="transmembrane region" description="Helical" evidence="7">
    <location>
        <begin position="219"/>
        <end position="246"/>
    </location>
</feature>
<keyword evidence="3" id="KW-0813">Transport</keyword>
<dbReference type="Gene3D" id="1.20.1720.10">
    <property type="entry name" value="Multidrug resistance protein D"/>
    <property type="match status" value="1"/>
</dbReference>
<accession>A0A846WYE9</accession>
<feature type="domain" description="Major facilitator superfamily (MFS) profile" evidence="8">
    <location>
        <begin position="16"/>
        <end position="396"/>
    </location>
</feature>
<dbReference type="InterPro" id="IPR005828">
    <property type="entry name" value="MFS_sugar_transport-like"/>
</dbReference>
<dbReference type="Gene3D" id="1.20.1250.20">
    <property type="entry name" value="MFS general substrate transporter like domains"/>
    <property type="match status" value="1"/>
</dbReference>
<feature type="transmembrane region" description="Helical" evidence="7">
    <location>
        <begin position="17"/>
        <end position="41"/>
    </location>
</feature>
<dbReference type="Pfam" id="PF07690">
    <property type="entry name" value="MFS_1"/>
    <property type="match status" value="1"/>
</dbReference>
<evidence type="ECO:0000256" key="2">
    <source>
        <dbReference type="ARBA" id="ARBA00007520"/>
    </source>
</evidence>
<organism evidence="9 10">
    <name type="scientific">Tsukamurella spumae</name>
    <dbReference type="NCBI Taxonomy" id="44753"/>
    <lineage>
        <taxon>Bacteria</taxon>
        <taxon>Bacillati</taxon>
        <taxon>Actinomycetota</taxon>
        <taxon>Actinomycetes</taxon>
        <taxon>Mycobacteriales</taxon>
        <taxon>Tsukamurellaceae</taxon>
        <taxon>Tsukamurella</taxon>
    </lineage>
</organism>
<dbReference type="PANTHER" id="PTHR23506">
    <property type="entry name" value="GH10249P"/>
    <property type="match status" value="1"/>
</dbReference>
<dbReference type="InterPro" id="IPR001958">
    <property type="entry name" value="Tet-R_TetA/multi-R_MdtG-like"/>
</dbReference>